<dbReference type="GO" id="GO:0007005">
    <property type="term" value="P:mitochondrion organization"/>
    <property type="evidence" value="ECO:0007669"/>
    <property type="project" value="TreeGrafter"/>
</dbReference>
<dbReference type="GO" id="GO:0005739">
    <property type="term" value="C:mitochondrion"/>
    <property type="evidence" value="ECO:0007669"/>
    <property type="project" value="TreeGrafter"/>
</dbReference>
<feature type="repeat" description="PPR" evidence="3">
    <location>
        <begin position="261"/>
        <end position="295"/>
    </location>
</feature>
<dbReference type="GO" id="GO:0003729">
    <property type="term" value="F:mRNA binding"/>
    <property type="evidence" value="ECO:0007669"/>
    <property type="project" value="TreeGrafter"/>
</dbReference>
<dbReference type="AlphaFoldDB" id="A0AAQ3NY93"/>
<dbReference type="Proteomes" id="UP001374535">
    <property type="component" value="Chromosome 2"/>
</dbReference>
<dbReference type="InterPro" id="IPR002885">
    <property type="entry name" value="PPR_rpt"/>
</dbReference>
<evidence type="ECO:0000256" key="1">
    <source>
        <dbReference type="ARBA" id="ARBA00007626"/>
    </source>
</evidence>
<name>A0AAQ3NY93_VIGMU</name>
<keyword evidence="2" id="KW-0677">Repeat</keyword>
<dbReference type="PANTHER" id="PTHR47934:SF13">
    <property type="entry name" value="OS06G0125300 PROTEIN"/>
    <property type="match status" value="1"/>
</dbReference>
<dbReference type="Pfam" id="PF12854">
    <property type="entry name" value="PPR_1"/>
    <property type="match status" value="1"/>
</dbReference>
<gene>
    <name evidence="4" type="ORF">V8G54_005637</name>
</gene>
<evidence type="ECO:0000256" key="2">
    <source>
        <dbReference type="ARBA" id="ARBA00022737"/>
    </source>
</evidence>
<dbReference type="EMBL" id="CP144699">
    <property type="protein sequence ID" value="WVZ18315.1"/>
    <property type="molecule type" value="Genomic_DNA"/>
</dbReference>
<feature type="repeat" description="PPR" evidence="3">
    <location>
        <begin position="155"/>
        <end position="190"/>
    </location>
</feature>
<feature type="repeat" description="PPR" evidence="3">
    <location>
        <begin position="331"/>
        <end position="365"/>
    </location>
</feature>
<protein>
    <recommendedName>
        <fullName evidence="6">Pentatricopeptide repeat-containing protein</fullName>
    </recommendedName>
</protein>
<dbReference type="GO" id="GO:0006396">
    <property type="term" value="P:RNA processing"/>
    <property type="evidence" value="ECO:0007669"/>
    <property type="project" value="TreeGrafter"/>
</dbReference>
<dbReference type="Pfam" id="PF01535">
    <property type="entry name" value="PPR"/>
    <property type="match status" value="5"/>
</dbReference>
<dbReference type="PROSITE" id="PS51375">
    <property type="entry name" value="PPR"/>
    <property type="match status" value="8"/>
</dbReference>
<evidence type="ECO:0000313" key="5">
    <source>
        <dbReference type="Proteomes" id="UP001374535"/>
    </source>
</evidence>
<feature type="repeat" description="PPR" evidence="3">
    <location>
        <begin position="191"/>
        <end position="225"/>
    </location>
</feature>
<accession>A0AAQ3NY93</accession>
<dbReference type="Gene3D" id="1.25.40.10">
    <property type="entry name" value="Tetratricopeptide repeat domain"/>
    <property type="match status" value="3"/>
</dbReference>
<feature type="repeat" description="PPR" evidence="3">
    <location>
        <begin position="296"/>
        <end position="330"/>
    </location>
</feature>
<evidence type="ECO:0000313" key="4">
    <source>
        <dbReference type="EMBL" id="WVZ18315.1"/>
    </source>
</evidence>
<dbReference type="PANTHER" id="PTHR47934">
    <property type="entry name" value="PENTATRICOPEPTIDE REPEAT-CONTAINING PROTEIN PET309, MITOCHONDRIAL"/>
    <property type="match status" value="1"/>
</dbReference>
<dbReference type="InterPro" id="IPR051114">
    <property type="entry name" value="Mito_RNA_Proc_CCM1"/>
</dbReference>
<keyword evidence="5" id="KW-1185">Reference proteome</keyword>
<feature type="repeat" description="PPR" evidence="3">
    <location>
        <begin position="226"/>
        <end position="260"/>
    </location>
</feature>
<organism evidence="4 5">
    <name type="scientific">Vigna mungo</name>
    <name type="common">Black gram</name>
    <name type="synonym">Phaseolus mungo</name>
    <dbReference type="NCBI Taxonomy" id="3915"/>
    <lineage>
        <taxon>Eukaryota</taxon>
        <taxon>Viridiplantae</taxon>
        <taxon>Streptophyta</taxon>
        <taxon>Embryophyta</taxon>
        <taxon>Tracheophyta</taxon>
        <taxon>Spermatophyta</taxon>
        <taxon>Magnoliopsida</taxon>
        <taxon>eudicotyledons</taxon>
        <taxon>Gunneridae</taxon>
        <taxon>Pentapetalae</taxon>
        <taxon>rosids</taxon>
        <taxon>fabids</taxon>
        <taxon>Fabales</taxon>
        <taxon>Fabaceae</taxon>
        <taxon>Papilionoideae</taxon>
        <taxon>50 kb inversion clade</taxon>
        <taxon>NPAAA clade</taxon>
        <taxon>indigoferoid/millettioid clade</taxon>
        <taxon>Phaseoleae</taxon>
        <taxon>Vigna</taxon>
    </lineage>
</organism>
<feature type="repeat" description="PPR" evidence="3">
    <location>
        <begin position="400"/>
        <end position="434"/>
    </location>
</feature>
<sequence length="674" mass="74129">MFQSTLSGISRRQRHPFSTAVSAAIAANSVPASPFPPSSFTIRPPVHPWPRRLTPLNLASLISRQHDPDLSLQIFHHAQSLHPSLSHTPQPLHALFLKLSRARRFSILESLLTRLPNPPPEPSLVILIRAYGLAGKPLSAVRLFLKLQPLRVRTSVKSLNALLNALVQNKRYSLAHSVFKSSAEKFGVVPDVVSCNILLKALCKSNEVDVAVRVLDEMGLMGLVPNVVSYTTVLGGYVFRGDMESAMKVFGEILDRGWVPDATTYTVLMSGFCRMGKFVEAIRVMDLMEENRVQANEVTYGVMIEAYCKGRKSGEALNLLEDMVAKGFVPNPVLCCRVVDLLCEEGSVERAWEMCRGMVRKGIQVGGAVVSTIVHWLCKEGKVVEAREVLEELEKGEVLSLLTYNTLIVGMCERGELCEAARLWDDMVEKGIAPNAFTYNVLIKGFCKAGNVKEGIRVLEEMVESGCLPNKSTYSILVDGISVSGGKKEEIEKVVLLAMSSGVDGDLWELFLKVVVNLDGNVAKLDRILTENALSVVAGLGVLCGITRFSLQMYKYWFGTLLDFGAILYDTSVLHKVIRLSLSYVYASILCTVVISQVMDQVQDLQTGDCEVSADYGDIEEEMGKIALAAIMSLCVIPASIMVNRIVPEPYMDEIFHVPQASSTAREILEVGTL</sequence>
<feature type="repeat" description="PPR" evidence="3">
    <location>
        <begin position="435"/>
        <end position="469"/>
    </location>
</feature>
<dbReference type="NCBIfam" id="TIGR00756">
    <property type="entry name" value="PPR"/>
    <property type="match status" value="8"/>
</dbReference>
<dbReference type="Pfam" id="PF13041">
    <property type="entry name" value="PPR_2"/>
    <property type="match status" value="2"/>
</dbReference>
<comment type="similarity">
    <text evidence="1">Belongs to the PPR family. P subfamily.</text>
</comment>
<reference evidence="4 5" key="1">
    <citation type="journal article" date="2023" name="Life. Sci Alliance">
        <title>Evolutionary insights into 3D genome organization and epigenetic landscape of Vigna mungo.</title>
        <authorList>
            <person name="Junaid A."/>
            <person name="Singh B."/>
            <person name="Bhatia S."/>
        </authorList>
    </citation>
    <scope>NUCLEOTIDE SEQUENCE [LARGE SCALE GENOMIC DNA]</scope>
    <source>
        <strain evidence="4">Urdbean</strain>
    </source>
</reference>
<evidence type="ECO:0000256" key="3">
    <source>
        <dbReference type="PROSITE-ProRule" id="PRU00708"/>
    </source>
</evidence>
<proteinExistence type="inferred from homology"/>
<evidence type="ECO:0008006" key="6">
    <source>
        <dbReference type="Google" id="ProtNLM"/>
    </source>
</evidence>
<dbReference type="InterPro" id="IPR011990">
    <property type="entry name" value="TPR-like_helical_dom_sf"/>
</dbReference>